<dbReference type="Gene3D" id="3.30.530.20">
    <property type="match status" value="1"/>
</dbReference>
<sequence length="232" mass="26230">MADSKPLLTISPRKLSDIPSEESIIAAGRELIESTESWKEGKTHFTKVKTLSRPGGPPDNDNWHCRVSEHTPEEVTFDVLWDKMAKDKALNEKEFIPAIDKVTQVQELSPTAQIWTIHYKFPLMVSDRVFTVLQVVHKEDSELPSGLIVSIPIDLSGDVELQKLEEEGVRGYYVSVERVKQLENGNVEWRMATSSDTGGLIPKFIADLQMPKAISEDVPHFLHWVEKQPKST</sequence>
<dbReference type="InterPro" id="IPR024500">
    <property type="entry name" value="DUF3074"/>
</dbReference>
<feature type="domain" description="DUF3074" evidence="1">
    <location>
        <begin position="63"/>
        <end position="225"/>
    </location>
</feature>
<evidence type="ECO:0000259" key="1">
    <source>
        <dbReference type="Pfam" id="PF11274"/>
    </source>
</evidence>
<name>A0A9P5XBK7_9AGAR</name>
<dbReference type="AlphaFoldDB" id="A0A9P5XBK7"/>
<protein>
    <recommendedName>
        <fullName evidence="1">DUF3074 domain-containing protein</fullName>
    </recommendedName>
</protein>
<gene>
    <name evidence="2" type="ORF">P691DRAFT_792951</name>
</gene>
<proteinExistence type="predicted"/>
<dbReference type="SUPFAM" id="SSF55961">
    <property type="entry name" value="Bet v1-like"/>
    <property type="match status" value="1"/>
</dbReference>
<evidence type="ECO:0000313" key="3">
    <source>
        <dbReference type="Proteomes" id="UP000807342"/>
    </source>
</evidence>
<accession>A0A9P5XBK7</accession>
<organism evidence="2 3">
    <name type="scientific">Macrolepiota fuliginosa MF-IS2</name>
    <dbReference type="NCBI Taxonomy" id="1400762"/>
    <lineage>
        <taxon>Eukaryota</taxon>
        <taxon>Fungi</taxon>
        <taxon>Dikarya</taxon>
        <taxon>Basidiomycota</taxon>
        <taxon>Agaricomycotina</taxon>
        <taxon>Agaricomycetes</taxon>
        <taxon>Agaricomycetidae</taxon>
        <taxon>Agaricales</taxon>
        <taxon>Agaricineae</taxon>
        <taxon>Agaricaceae</taxon>
        <taxon>Macrolepiota</taxon>
    </lineage>
</organism>
<dbReference type="OrthoDB" id="6423603at2759"/>
<comment type="caution">
    <text evidence="2">The sequence shown here is derived from an EMBL/GenBank/DDBJ whole genome shotgun (WGS) entry which is preliminary data.</text>
</comment>
<dbReference type="PANTHER" id="PTHR40370">
    <property type="entry name" value="EXPRESSED PROTEIN"/>
    <property type="match status" value="1"/>
</dbReference>
<dbReference type="Proteomes" id="UP000807342">
    <property type="component" value="Unassembled WGS sequence"/>
</dbReference>
<dbReference type="InterPro" id="IPR023393">
    <property type="entry name" value="START-like_dom_sf"/>
</dbReference>
<evidence type="ECO:0000313" key="2">
    <source>
        <dbReference type="EMBL" id="KAF9448018.1"/>
    </source>
</evidence>
<dbReference type="PANTHER" id="PTHR40370:SF1">
    <property type="entry name" value="DUF3074 DOMAIN-CONTAINING PROTEIN"/>
    <property type="match status" value="1"/>
</dbReference>
<keyword evidence="3" id="KW-1185">Reference proteome</keyword>
<dbReference type="Pfam" id="PF11274">
    <property type="entry name" value="DUF3074"/>
    <property type="match status" value="1"/>
</dbReference>
<dbReference type="EMBL" id="MU151176">
    <property type="protein sequence ID" value="KAF9448018.1"/>
    <property type="molecule type" value="Genomic_DNA"/>
</dbReference>
<reference evidence="2" key="1">
    <citation type="submission" date="2020-11" db="EMBL/GenBank/DDBJ databases">
        <authorList>
            <consortium name="DOE Joint Genome Institute"/>
            <person name="Ahrendt S."/>
            <person name="Riley R."/>
            <person name="Andreopoulos W."/>
            <person name="Labutti K."/>
            <person name="Pangilinan J."/>
            <person name="Ruiz-Duenas F.J."/>
            <person name="Barrasa J.M."/>
            <person name="Sanchez-Garcia M."/>
            <person name="Camarero S."/>
            <person name="Miyauchi S."/>
            <person name="Serrano A."/>
            <person name="Linde D."/>
            <person name="Babiker R."/>
            <person name="Drula E."/>
            <person name="Ayuso-Fernandez I."/>
            <person name="Pacheco R."/>
            <person name="Padilla G."/>
            <person name="Ferreira P."/>
            <person name="Barriuso J."/>
            <person name="Kellner H."/>
            <person name="Castanera R."/>
            <person name="Alfaro M."/>
            <person name="Ramirez L."/>
            <person name="Pisabarro A.G."/>
            <person name="Kuo A."/>
            <person name="Tritt A."/>
            <person name="Lipzen A."/>
            <person name="He G."/>
            <person name="Yan M."/>
            <person name="Ng V."/>
            <person name="Cullen D."/>
            <person name="Martin F."/>
            <person name="Rosso M.-N."/>
            <person name="Henrissat B."/>
            <person name="Hibbett D."/>
            <person name="Martinez A.T."/>
            <person name="Grigoriev I.V."/>
        </authorList>
    </citation>
    <scope>NUCLEOTIDE SEQUENCE</scope>
    <source>
        <strain evidence="2">MF-IS2</strain>
    </source>
</reference>